<evidence type="ECO:0000313" key="3">
    <source>
        <dbReference type="EMBL" id="MTW11502.1"/>
    </source>
</evidence>
<evidence type="ECO:0000256" key="1">
    <source>
        <dbReference type="SAM" id="MobiDB-lite"/>
    </source>
</evidence>
<reference evidence="3 4" key="1">
    <citation type="submission" date="2019-11" db="EMBL/GenBank/DDBJ databases">
        <title>Type strains purchased from KCTC, JCM and DSMZ.</title>
        <authorList>
            <person name="Lu H."/>
        </authorList>
    </citation>
    <scope>NUCLEOTIDE SEQUENCE [LARGE SCALE GENOMIC DNA]</scope>
    <source>
        <strain evidence="3 4">JCM 31587</strain>
    </source>
</reference>
<accession>A0A6L6QGL2</accession>
<feature type="compositionally biased region" description="Basic and acidic residues" evidence="1">
    <location>
        <begin position="30"/>
        <end position="39"/>
    </location>
</feature>
<dbReference type="RefSeq" id="WP_170298786.1">
    <property type="nucleotide sequence ID" value="NZ_WNKX01000008.1"/>
</dbReference>
<comment type="caution">
    <text evidence="3">The sequence shown here is derived from an EMBL/GenBank/DDBJ whole genome shotgun (WGS) entry which is preliminary data.</text>
</comment>
<dbReference type="EMBL" id="WNKX01000008">
    <property type="protein sequence ID" value="MTW11502.1"/>
    <property type="molecule type" value="Genomic_DNA"/>
</dbReference>
<keyword evidence="2" id="KW-0472">Membrane</keyword>
<evidence type="ECO:0000256" key="2">
    <source>
        <dbReference type="SAM" id="Phobius"/>
    </source>
</evidence>
<proteinExistence type="predicted"/>
<keyword evidence="2" id="KW-1133">Transmembrane helix</keyword>
<name>A0A6L6QGL2_9BURK</name>
<sequence length="151" mass="17098">MAAQLSALRQERPLAGRRQPAWPGEIDAAEPGRRHDSDERHPALERTVFCEQHAAGNHLANFLLRNGPLALVLWARKTINIWPKAFDPDLDVVVVRFANEDYATKFRLMNREATSLRNTEQAPWLARASTRKMIIVVLALVLLGWRVLGSN</sequence>
<keyword evidence="4" id="KW-1185">Reference proteome</keyword>
<gene>
    <name evidence="3" type="ORF">GM658_12925</name>
</gene>
<dbReference type="Proteomes" id="UP000472320">
    <property type="component" value="Unassembled WGS sequence"/>
</dbReference>
<organism evidence="3 4">
    <name type="scientific">Massilia eburnea</name>
    <dbReference type="NCBI Taxonomy" id="1776165"/>
    <lineage>
        <taxon>Bacteria</taxon>
        <taxon>Pseudomonadati</taxon>
        <taxon>Pseudomonadota</taxon>
        <taxon>Betaproteobacteria</taxon>
        <taxon>Burkholderiales</taxon>
        <taxon>Oxalobacteraceae</taxon>
        <taxon>Telluria group</taxon>
        <taxon>Massilia</taxon>
    </lineage>
</organism>
<feature type="transmembrane region" description="Helical" evidence="2">
    <location>
        <begin position="133"/>
        <end position="149"/>
    </location>
</feature>
<feature type="region of interest" description="Disordered" evidence="1">
    <location>
        <begin position="1"/>
        <end position="39"/>
    </location>
</feature>
<keyword evidence="2" id="KW-0812">Transmembrane</keyword>
<dbReference type="AlphaFoldDB" id="A0A6L6QGL2"/>
<evidence type="ECO:0000313" key="4">
    <source>
        <dbReference type="Proteomes" id="UP000472320"/>
    </source>
</evidence>
<protein>
    <submittedName>
        <fullName evidence="3">Uncharacterized protein</fullName>
    </submittedName>
</protein>